<evidence type="ECO:0000256" key="5">
    <source>
        <dbReference type="SAM" id="Phobius"/>
    </source>
</evidence>
<reference evidence="6" key="1">
    <citation type="submission" date="2022-12" db="EMBL/GenBank/DDBJ databases">
        <title>Draft Genome Sequences of Bacillus licheniformis and Bacillus paralicheniformis strains isolated from Irish skim milk powders.</title>
        <authorList>
            <person name="Lourenco A."/>
            <person name="Li F."/>
            <person name="Geraldine D."/>
            <person name="Tobin J.T."/>
            <person name="Butler F."/>
            <person name="Jordan K."/>
            <person name="Obrien T."/>
        </authorList>
    </citation>
    <scope>NUCLEOTIDE SEQUENCE</scope>
    <source>
        <strain evidence="6">3370</strain>
    </source>
</reference>
<feature type="transmembrane region" description="Helical" evidence="5">
    <location>
        <begin position="69"/>
        <end position="87"/>
    </location>
</feature>
<dbReference type="RefSeq" id="WP_145646130.1">
    <property type="nucleotide sequence ID" value="NZ_JARAFF010000016.1"/>
</dbReference>
<evidence type="ECO:0000256" key="3">
    <source>
        <dbReference type="ARBA" id="ARBA00022989"/>
    </source>
</evidence>
<gene>
    <name evidence="6" type="ORF">PVN32_08995</name>
</gene>
<evidence type="ECO:0000256" key="4">
    <source>
        <dbReference type="ARBA" id="ARBA00023136"/>
    </source>
</evidence>
<dbReference type="EMBL" id="JARAFO010000018">
    <property type="protein sequence ID" value="MDE1452305.1"/>
    <property type="molecule type" value="Genomic_DNA"/>
</dbReference>
<dbReference type="AlphaFoldDB" id="A0AAW6K912"/>
<dbReference type="InterPro" id="IPR007269">
    <property type="entry name" value="ICMT_MeTrfase"/>
</dbReference>
<feature type="transmembrane region" description="Helical" evidence="5">
    <location>
        <begin position="40"/>
        <end position="57"/>
    </location>
</feature>
<keyword evidence="3 5" id="KW-1133">Transmembrane helix</keyword>
<comment type="caution">
    <text evidence="6">The sequence shown here is derived from an EMBL/GenBank/DDBJ whole genome shotgun (WGS) entry which is preliminary data.</text>
</comment>
<name>A0AAW6K912_9BACI</name>
<organism evidence="6 7">
    <name type="scientific">Bacillus paralicheniformis</name>
    <dbReference type="NCBI Taxonomy" id="1648923"/>
    <lineage>
        <taxon>Bacteria</taxon>
        <taxon>Bacillati</taxon>
        <taxon>Bacillota</taxon>
        <taxon>Bacilli</taxon>
        <taxon>Bacillales</taxon>
        <taxon>Bacillaceae</taxon>
        <taxon>Bacillus</taxon>
    </lineage>
</organism>
<dbReference type="GO" id="GO:0004671">
    <property type="term" value="F:protein C-terminal S-isoprenylcysteine carboxyl O-methyltransferase activity"/>
    <property type="evidence" value="ECO:0007669"/>
    <property type="project" value="InterPro"/>
</dbReference>
<proteinExistence type="predicted"/>
<comment type="subcellular location">
    <subcellularLocation>
        <location evidence="1">Membrane</location>
        <topology evidence="1">Multi-pass membrane protein</topology>
    </subcellularLocation>
</comment>
<keyword evidence="4 5" id="KW-0472">Membrane</keyword>
<evidence type="ECO:0000256" key="2">
    <source>
        <dbReference type="ARBA" id="ARBA00022692"/>
    </source>
</evidence>
<keyword evidence="2 5" id="KW-0812">Transmembrane</keyword>
<protein>
    <submittedName>
        <fullName evidence="6">Isoprenylcysteine carboxylmethyltransferase family protein</fullName>
    </submittedName>
</protein>
<dbReference type="Gene3D" id="1.20.120.1630">
    <property type="match status" value="1"/>
</dbReference>
<dbReference type="PANTHER" id="PTHR12714:SF25">
    <property type="entry name" value="CONSERVED HYPOTHETICAL MEMBRANE PROTEIN"/>
    <property type="match status" value="1"/>
</dbReference>
<dbReference type="Pfam" id="PF04140">
    <property type="entry name" value="ICMT"/>
    <property type="match status" value="1"/>
</dbReference>
<dbReference type="GO" id="GO:0016020">
    <property type="term" value="C:membrane"/>
    <property type="evidence" value="ECO:0007669"/>
    <property type="project" value="UniProtKB-SubCell"/>
</dbReference>
<evidence type="ECO:0000313" key="7">
    <source>
        <dbReference type="Proteomes" id="UP001216709"/>
    </source>
</evidence>
<dbReference type="PANTHER" id="PTHR12714">
    <property type="entry name" value="PROTEIN-S ISOPRENYLCYSTEINE O-METHYLTRANSFERASE"/>
    <property type="match status" value="1"/>
</dbReference>
<accession>A0AAW6K912</accession>
<evidence type="ECO:0000313" key="6">
    <source>
        <dbReference type="EMBL" id="MDE1452305.1"/>
    </source>
</evidence>
<dbReference type="Proteomes" id="UP001216709">
    <property type="component" value="Unassembled WGS sequence"/>
</dbReference>
<evidence type="ECO:0000256" key="1">
    <source>
        <dbReference type="ARBA" id="ARBA00004141"/>
    </source>
</evidence>
<sequence length="168" mass="19476">MFFWTILSIFAAQRLLELAVAKFNEKNALKEGAVEYGRRHYPYIVAMHVLFFISLIWETIAFQRGPLPMALVVLTGLIFTQALRYWALFSLGRCWNTKILVIPGTNLVRKGPYQWFKHPNYVAVALEFLLLPVLFQAYATALLFTVLNAAVMYIRIRTEEQALEKLHH</sequence>
<feature type="transmembrane region" description="Helical" evidence="5">
    <location>
        <begin position="121"/>
        <end position="147"/>
    </location>
</feature>